<proteinExistence type="predicted"/>
<feature type="compositionally biased region" description="Basic and acidic residues" evidence="1">
    <location>
        <begin position="65"/>
        <end position="75"/>
    </location>
</feature>
<keyword evidence="3" id="KW-1185">Reference proteome</keyword>
<evidence type="ECO:0000313" key="3">
    <source>
        <dbReference type="Proteomes" id="UP001501821"/>
    </source>
</evidence>
<evidence type="ECO:0000256" key="1">
    <source>
        <dbReference type="SAM" id="MobiDB-lite"/>
    </source>
</evidence>
<sequence>MGRTWMLRGSAVSVVAVLGCAWAGGVVGLGGSPAPAAKHTTTATTETHDRAAAVHYQHGSVLERATPRRTHEAKPENVAYTEPTQSAVDDPTDAPSSTSTTPPAPGQTHSPSGPSGGGGTTIPQPSHDPSTPPSGDPSQDCSQLSQVLGCVLAPITHHP</sequence>
<dbReference type="Proteomes" id="UP001501821">
    <property type="component" value="Unassembled WGS sequence"/>
</dbReference>
<feature type="region of interest" description="Disordered" evidence="1">
    <location>
        <begin position="58"/>
        <end position="145"/>
    </location>
</feature>
<comment type="caution">
    <text evidence="2">The sequence shown here is derived from an EMBL/GenBank/DDBJ whole genome shotgun (WGS) entry which is preliminary data.</text>
</comment>
<gene>
    <name evidence="2" type="ORF">GCM10022242_40670</name>
</gene>
<name>A0ABP7J724_9ACTN</name>
<evidence type="ECO:0000313" key="2">
    <source>
        <dbReference type="EMBL" id="GAA3835622.1"/>
    </source>
</evidence>
<protein>
    <submittedName>
        <fullName evidence="2">Uncharacterized protein</fullName>
    </submittedName>
</protein>
<dbReference type="RefSeq" id="WP_344778927.1">
    <property type="nucleotide sequence ID" value="NZ_BAABAH010000022.1"/>
</dbReference>
<feature type="compositionally biased region" description="Polar residues" evidence="1">
    <location>
        <begin position="136"/>
        <end position="145"/>
    </location>
</feature>
<reference evidence="3" key="1">
    <citation type="journal article" date="2019" name="Int. J. Syst. Evol. Microbiol.">
        <title>The Global Catalogue of Microorganisms (GCM) 10K type strain sequencing project: providing services to taxonomists for standard genome sequencing and annotation.</title>
        <authorList>
            <consortium name="The Broad Institute Genomics Platform"/>
            <consortium name="The Broad Institute Genome Sequencing Center for Infectious Disease"/>
            <person name="Wu L."/>
            <person name="Ma J."/>
        </authorList>
    </citation>
    <scope>NUCLEOTIDE SEQUENCE [LARGE SCALE GENOMIC DNA]</scope>
    <source>
        <strain evidence="3">JCM 16953</strain>
    </source>
</reference>
<accession>A0ABP7J724</accession>
<dbReference type="EMBL" id="BAABAH010000022">
    <property type="protein sequence ID" value="GAA3835622.1"/>
    <property type="molecule type" value="Genomic_DNA"/>
</dbReference>
<dbReference type="PROSITE" id="PS51257">
    <property type="entry name" value="PROKAR_LIPOPROTEIN"/>
    <property type="match status" value="1"/>
</dbReference>
<organism evidence="2 3">
    <name type="scientific">Nocardioides panacisoli</name>
    <dbReference type="NCBI Taxonomy" id="627624"/>
    <lineage>
        <taxon>Bacteria</taxon>
        <taxon>Bacillati</taxon>
        <taxon>Actinomycetota</taxon>
        <taxon>Actinomycetes</taxon>
        <taxon>Propionibacteriales</taxon>
        <taxon>Nocardioidaceae</taxon>
        <taxon>Nocardioides</taxon>
    </lineage>
</organism>
<feature type="compositionally biased region" description="Low complexity" evidence="1">
    <location>
        <begin position="93"/>
        <end position="113"/>
    </location>
</feature>